<dbReference type="Gene3D" id="1.10.3210.10">
    <property type="entry name" value="Hypothetical protein af1432"/>
    <property type="match status" value="1"/>
</dbReference>
<proteinExistence type="predicted"/>
<dbReference type="Pfam" id="PF01966">
    <property type="entry name" value="HD"/>
    <property type="match status" value="1"/>
</dbReference>
<comment type="caution">
    <text evidence="2">The sequence shown here is derived from an EMBL/GenBank/DDBJ whole genome shotgun (WGS) entry which is preliminary data.</text>
</comment>
<evidence type="ECO:0000313" key="3">
    <source>
        <dbReference type="Proteomes" id="UP000676325"/>
    </source>
</evidence>
<dbReference type="EMBL" id="JAGSOH010000122">
    <property type="protein sequence ID" value="MBR7830251.1"/>
    <property type="molecule type" value="Genomic_DNA"/>
</dbReference>
<accession>A0A941EEZ8</accession>
<sequence length="183" mass="19908">MELLTWARELAEQLLAEPLPRRWAHSQGVGRRAESLAGVLGKDAELLAAAAWLHDIGYAPELVKTGMHQLDGARYLRDNASADPRLCSLVAHHSCACIEARNRGMHAALEAEFPPVGGLLADALTYSDMTTTPDGRTTDVEDRLAEILERYEAGSVVFESISEASPRIVDAAHRISELIGAQR</sequence>
<protein>
    <submittedName>
        <fullName evidence="2">HD domain-containing protein</fullName>
    </submittedName>
</protein>
<dbReference type="SUPFAM" id="SSF109604">
    <property type="entry name" value="HD-domain/PDEase-like"/>
    <property type="match status" value="1"/>
</dbReference>
<feature type="domain" description="HD" evidence="1">
    <location>
        <begin position="22"/>
        <end position="122"/>
    </location>
</feature>
<evidence type="ECO:0000259" key="1">
    <source>
        <dbReference type="Pfam" id="PF01966"/>
    </source>
</evidence>
<keyword evidence="3" id="KW-1185">Reference proteome</keyword>
<reference evidence="2" key="1">
    <citation type="submission" date="2021-04" db="EMBL/GenBank/DDBJ databases">
        <title>Genome based classification of Actinospica acidithermotolerans sp. nov., an actinobacterium isolated from an Indonesian hot spring.</title>
        <authorList>
            <person name="Kusuma A.B."/>
            <person name="Putra K.E."/>
            <person name="Nafisah S."/>
            <person name="Loh J."/>
            <person name="Nouioui I."/>
            <person name="Goodfellow M."/>
        </authorList>
    </citation>
    <scope>NUCLEOTIDE SEQUENCE</scope>
    <source>
        <strain evidence="2">MGRD01-02</strain>
    </source>
</reference>
<organism evidence="2 3">
    <name type="scientific">Actinospica acidithermotolerans</name>
    <dbReference type="NCBI Taxonomy" id="2828514"/>
    <lineage>
        <taxon>Bacteria</taxon>
        <taxon>Bacillati</taxon>
        <taxon>Actinomycetota</taxon>
        <taxon>Actinomycetes</taxon>
        <taxon>Catenulisporales</taxon>
        <taxon>Actinospicaceae</taxon>
        <taxon>Actinospica</taxon>
    </lineage>
</organism>
<dbReference type="Proteomes" id="UP000676325">
    <property type="component" value="Unassembled WGS sequence"/>
</dbReference>
<evidence type="ECO:0000313" key="2">
    <source>
        <dbReference type="EMBL" id="MBR7830251.1"/>
    </source>
</evidence>
<gene>
    <name evidence="2" type="ORF">KDK95_28370</name>
</gene>
<dbReference type="AlphaFoldDB" id="A0A941EEZ8"/>
<name>A0A941EEZ8_9ACTN</name>
<dbReference type="InterPro" id="IPR006674">
    <property type="entry name" value="HD_domain"/>
</dbReference>
<dbReference type="NCBIfam" id="TIGR00277">
    <property type="entry name" value="HDIG"/>
    <property type="match status" value="1"/>
</dbReference>
<dbReference type="RefSeq" id="WP_212521380.1">
    <property type="nucleotide sequence ID" value="NZ_JAGSOH010000122.1"/>
</dbReference>
<dbReference type="InterPro" id="IPR006675">
    <property type="entry name" value="HDIG_dom"/>
</dbReference>